<dbReference type="Pfam" id="PF12680">
    <property type="entry name" value="SnoaL_2"/>
    <property type="match status" value="1"/>
</dbReference>
<dbReference type="Proteomes" id="UP000638648">
    <property type="component" value="Unassembled WGS sequence"/>
</dbReference>
<name>A0A927REM0_9ACTN</name>
<dbReference type="EMBL" id="JADBEM010000001">
    <property type="protein sequence ID" value="MBE1609315.1"/>
    <property type="molecule type" value="Genomic_DNA"/>
</dbReference>
<reference evidence="2" key="1">
    <citation type="submission" date="2020-10" db="EMBL/GenBank/DDBJ databases">
        <title>Sequencing the genomes of 1000 actinobacteria strains.</title>
        <authorList>
            <person name="Klenk H.-P."/>
        </authorList>
    </citation>
    <scope>NUCLEOTIDE SEQUENCE</scope>
    <source>
        <strain evidence="2">DSM 45354</strain>
    </source>
</reference>
<feature type="domain" description="SnoaL-like" evidence="1">
    <location>
        <begin position="10"/>
        <end position="101"/>
    </location>
</feature>
<dbReference type="RefSeq" id="WP_202896627.1">
    <property type="nucleotide sequence ID" value="NZ_BAABJL010000142.1"/>
</dbReference>
<dbReference type="InterPro" id="IPR032710">
    <property type="entry name" value="NTF2-like_dom_sf"/>
</dbReference>
<accession>A0A927REM0</accession>
<dbReference type="InterPro" id="IPR037401">
    <property type="entry name" value="SnoaL-like"/>
</dbReference>
<evidence type="ECO:0000259" key="1">
    <source>
        <dbReference type="Pfam" id="PF12680"/>
    </source>
</evidence>
<gene>
    <name evidence="2" type="ORF">HEB94_006163</name>
</gene>
<comment type="caution">
    <text evidence="2">The sequence shown here is derived from an EMBL/GenBank/DDBJ whole genome shotgun (WGS) entry which is preliminary data.</text>
</comment>
<proteinExistence type="predicted"/>
<keyword evidence="3" id="KW-1185">Reference proteome</keyword>
<evidence type="ECO:0000313" key="3">
    <source>
        <dbReference type="Proteomes" id="UP000638648"/>
    </source>
</evidence>
<dbReference type="SUPFAM" id="SSF54427">
    <property type="entry name" value="NTF2-like"/>
    <property type="match status" value="1"/>
</dbReference>
<dbReference type="AlphaFoldDB" id="A0A927REM0"/>
<dbReference type="Gene3D" id="3.10.450.50">
    <property type="match status" value="1"/>
</dbReference>
<evidence type="ECO:0000313" key="2">
    <source>
        <dbReference type="EMBL" id="MBE1609315.1"/>
    </source>
</evidence>
<protein>
    <recommendedName>
        <fullName evidence="1">SnoaL-like domain-containing protein</fullName>
    </recommendedName>
</protein>
<sequence length="108" mass="11525">MMSEAVHPAVNRALRAANAHDTEAFLDSFTADGYVDDWGRVFTGREAIKGWSDREFIGVEVTLDVTDVTSAGDTTTVAAQVGGKGFNGPSHFAFTVDGDRVRGMKITG</sequence>
<organism evidence="2 3">
    <name type="scientific">Actinopolymorpha pittospori</name>
    <dbReference type="NCBI Taxonomy" id="648752"/>
    <lineage>
        <taxon>Bacteria</taxon>
        <taxon>Bacillati</taxon>
        <taxon>Actinomycetota</taxon>
        <taxon>Actinomycetes</taxon>
        <taxon>Propionibacteriales</taxon>
        <taxon>Actinopolymorphaceae</taxon>
        <taxon>Actinopolymorpha</taxon>
    </lineage>
</organism>